<evidence type="ECO:0008006" key="3">
    <source>
        <dbReference type="Google" id="ProtNLM"/>
    </source>
</evidence>
<dbReference type="RefSeq" id="WP_379761339.1">
    <property type="nucleotide sequence ID" value="NZ_JBHRSQ010000040.1"/>
</dbReference>
<dbReference type="SUPFAM" id="SSF81606">
    <property type="entry name" value="PP2C-like"/>
    <property type="match status" value="1"/>
</dbReference>
<evidence type="ECO:0000313" key="1">
    <source>
        <dbReference type="EMBL" id="MFC2993587.1"/>
    </source>
</evidence>
<gene>
    <name evidence="1" type="ORF">ACFODV_16325</name>
</gene>
<evidence type="ECO:0000313" key="2">
    <source>
        <dbReference type="Proteomes" id="UP001595386"/>
    </source>
</evidence>
<accession>A0ABV7B7Y9</accession>
<sequence length="207" mass="22512">MAPLADVTLEWQRLCDKPVAVPRLPSAGLALVALEGDELVMLRLGDCEVYCLGVSGVRRVFPDSPLLAYDQRAIEAVAQRRRQGQPLAEALEAVRPMLVAHRERLNTPEGYSALSVARAEQMVPEIVRVKASDVSRVLLASDGFSAAWQGYGLEAPPGWIADAGIDKRLGQLLAQLRALEDADPEGDRFARLKRHDDATAVVVDVLP</sequence>
<dbReference type="Gene3D" id="3.60.40.10">
    <property type="entry name" value="PPM-type phosphatase domain"/>
    <property type="match status" value="1"/>
</dbReference>
<proteinExistence type="predicted"/>
<protein>
    <recommendedName>
        <fullName evidence="3">Protein phosphatase 2C domain-containing protein</fullName>
    </recommendedName>
</protein>
<keyword evidence="2" id="KW-1185">Reference proteome</keyword>
<dbReference type="Proteomes" id="UP001595386">
    <property type="component" value="Unassembled WGS sequence"/>
</dbReference>
<dbReference type="InterPro" id="IPR036457">
    <property type="entry name" value="PPM-type-like_dom_sf"/>
</dbReference>
<dbReference type="EMBL" id="JBHRSQ010000040">
    <property type="protein sequence ID" value="MFC2993587.1"/>
    <property type="molecule type" value="Genomic_DNA"/>
</dbReference>
<organism evidence="1 2">
    <name type="scientific">Halomonas tibetensis</name>
    <dbReference type="NCBI Taxonomy" id="2259590"/>
    <lineage>
        <taxon>Bacteria</taxon>
        <taxon>Pseudomonadati</taxon>
        <taxon>Pseudomonadota</taxon>
        <taxon>Gammaproteobacteria</taxon>
        <taxon>Oceanospirillales</taxon>
        <taxon>Halomonadaceae</taxon>
        <taxon>Halomonas</taxon>
    </lineage>
</organism>
<reference evidence="2" key="1">
    <citation type="journal article" date="2019" name="Int. J. Syst. Evol. Microbiol.">
        <title>The Global Catalogue of Microorganisms (GCM) 10K type strain sequencing project: providing services to taxonomists for standard genome sequencing and annotation.</title>
        <authorList>
            <consortium name="The Broad Institute Genomics Platform"/>
            <consortium name="The Broad Institute Genome Sequencing Center for Infectious Disease"/>
            <person name="Wu L."/>
            <person name="Ma J."/>
        </authorList>
    </citation>
    <scope>NUCLEOTIDE SEQUENCE [LARGE SCALE GENOMIC DNA]</scope>
    <source>
        <strain evidence="2">KCTC 52660</strain>
    </source>
</reference>
<comment type="caution">
    <text evidence="1">The sequence shown here is derived from an EMBL/GenBank/DDBJ whole genome shotgun (WGS) entry which is preliminary data.</text>
</comment>
<name>A0ABV7B7Y9_9GAMM</name>